<accession>A0A811U6X8</accession>
<reference evidence="1" key="1">
    <citation type="submission" date="2020-11" db="EMBL/GenBank/DDBJ databases">
        <authorList>
            <person name="Whitehead M."/>
        </authorList>
    </citation>
    <scope>NUCLEOTIDE SEQUENCE</scope>
    <source>
        <strain evidence="1">EGII</strain>
    </source>
</reference>
<comment type="caution">
    <text evidence="1">The sequence shown here is derived from an EMBL/GenBank/DDBJ whole genome shotgun (WGS) entry which is preliminary data.</text>
</comment>
<evidence type="ECO:0000313" key="2">
    <source>
        <dbReference type="Proteomes" id="UP000606786"/>
    </source>
</evidence>
<keyword evidence="2" id="KW-1185">Reference proteome</keyword>
<feature type="non-terminal residue" evidence="1">
    <location>
        <position position="1"/>
    </location>
</feature>
<sequence>YTSTQHLLPQFTHIRKPGWYEAIRGKARMLSSNEHSTAVVEGSMLVVCRSLNI</sequence>
<dbReference type="AlphaFoldDB" id="A0A811U6X8"/>
<name>A0A811U6X8_CERCA</name>
<evidence type="ECO:0000313" key="1">
    <source>
        <dbReference type="EMBL" id="CAD6995012.1"/>
    </source>
</evidence>
<dbReference type="EMBL" id="CAJHJT010000001">
    <property type="protein sequence ID" value="CAD6995012.1"/>
    <property type="molecule type" value="Genomic_DNA"/>
</dbReference>
<dbReference type="Proteomes" id="UP000606786">
    <property type="component" value="Unassembled WGS sequence"/>
</dbReference>
<protein>
    <submittedName>
        <fullName evidence="1">(Mediterranean fruit fly) hypothetical protein</fullName>
    </submittedName>
</protein>
<organism evidence="1 2">
    <name type="scientific">Ceratitis capitata</name>
    <name type="common">Mediterranean fruit fly</name>
    <name type="synonym">Tephritis capitata</name>
    <dbReference type="NCBI Taxonomy" id="7213"/>
    <lineage>
        <taxon>Eukaryota</taxon>
        <taxon>Metazoa</taxon>
        <taxon>Ecdysozoa</taxon>
        <taxon>Arthropoda</taxon>
        <taxon>Hexapoda</taxon>
        <taxon>Insecta</taxon>
        <taxon>Pterygota</taxon>
        <taxon>Neoptera</taxon>
        <taxon>Endopterygota</taxon>
        <taxon>Diptera</taxon>
        <taxon>Brachycera</taxon>
        <taxon>Muscomorpha</taxon>
        <taxon>Tephritoidea</taxon>
        <taxon>Tephritidae</taxon>
        <taxon>Ceratitis</taxon>
        <taxon>Ceratitis</taxon>
    </lineage>
</organism>
<proteinExistence type="predicted"/>
<gene>
    <name evidence="1" type="ORF">CCAP1982_LOCUS3743</name>
</gene>